<feature type="domain" description="STAS" evidence="3">
    <location>
        <begin position="2"/>
        <end position="112"/>
    </location>
</feature>
<protein>
    <recommendedName>
        <fullName evidence="2">Anti-sigma factor antagonist</fullName>
    </recommendedName>
</protein>
<proteinExistence type="inferred from homology"/>
<dbReference type="RefSeq" id="WP_408976930.1">
    <property type="nucleotide sequence ID" value="NZ_JBJUVG010000002.1"/>
</dbReference>
<dbReference type="Gene3D" id="3.30.750.24">
    <property type="entry name" value="STAS domain"/>
    <property type="match status" value="1"/>
</dbReference>
<keyword evidence="5" id="KW-1185">Reference proteome</keyword>
<dbReference type="NCBIfam" id="TIGR00377">
    <property type="entry name" value="ant_ant_sig"/>
    <property type="match status" value="1"/>
</dbReference>
<evidence type="ECO:0000313" key="5">
    <source>
        <dbReference type="Proteomes" id="UP001631949"/>
    </source>
</evidence>
<comment type="similarity">
    <text evidence="1 2">Belongs to the anti-sigma-factor antagonist family.</text>
</comment>
<dbReference type="InterPro" id="IPR002645">
    <property type="entry name" value="STAS_dom"/>
</dbReference>
<organism evidence="4 5">
    <name type="scientific">Peptococcus simiae</name>
    <dbReference type="NCBI Taxonomy" id="1643805"/>
    <lineage>
        <taxon>Bacteria</taxon>
        <taxon>Bacillati</taxon>
        <taxon>Bacillota</taxon>
        <taxon>Clostridia</taxon>
        <taxon>Eubacteriales</taxon>
        <taxon>Peptococcaceae</taxon>
        <taxon>Peptococcus</taxon>
    </lineage>
</organism>
<sequence>MASYCVKSNDGYVEVIFEGEITLEESFDFKEEVKNRINDLHIYQVMVNLEGVTFMDSSGLGMLISLYKEVNEKQGKIVFFNVQDYIMKLLKLVNLDKIFLLAASRDEALSLISQA</sequence>
<dbReference type="InterPro" id="IPR036513">
    <property type="entry name" value="STAS_dom_sf"/>
</dbReference>
<comment type="caution">
    <text evidence="4">The sequence shown here is derived from an EMBL/GenBank/DDBJ whole genome shotgun (WGS) entry which is preliminary data.</text>
</comment>
<name>A0ABW9GXJ0_9FIRM</name>
<evidence type="ECO:0000256" key="2">
    <source>
        <dbReference type="RuleBase" id="RU003749"/>
    </source>
</evidence>
<evidence type="ECO:0000256" key="1">
    <source>
        <dbReference type="ARBA" id="ARBA00009013"/>
    </source>
</evidence>
<reference evidence="4 5" key="1">
    <citation type="journal article" date="2016" name="Int. J. Syst. Evol. Microbiol.">
        <title>Peptococcus simiae sp. nov., isolated from rhesus macaque faeces and emended description of the genus Peptococcus.</title>
        <authorList>
            <person name="Shkoporov A.N."/>
            <person name="Efimov B.A."/>
            <person name="Kondova I."/>
            <person name="Ouwerling B."/>
            <person name="Chaplin A.V."/>
            <person name="Shcherbakova V.A."/>
            <person name="Langermans J.A.M."/>
        </authorList>
    </citation>
    <scope>NUCLEOTIDE SEQUENCE [LARGE SCALE GENOMIC DNA]</scope>
    <source>
        <strain evidence="4 5">M108</strain>
    </source>
</reference>
<gene>
    <name evidence="4" type="ORF">ACKQTC_02945</name>
</gene>
<dbReference type="Proteomes" id="UP001631949">
    <property type="component" value="Unassembled WGS sequence"/>
</dbReference>
<dbReference type="Pfam" id="PF01740">
    <property type="entry name" value="STAS"/>
    <property type="match status" value="1"/>
</dbReference>
<evidence type="ECO:0000259" key="3">
    <source>
        <dbReference type="PROSITE" id="PS50801"/>
    </source>
</evidence>
<dbReference type="PANTHER" id="PTHR33495">
    <property type="entry name" value="ANTI-SIGMA FACTOR ANTAGONIST TM_1081-RELATED-RELATED"/>
    <property type="match status" value="1"/>
</dbReference>
<dbReference type="EMBL" id="JBJUVG010000002">
    <property type="protein sequence ID" value="MFM9413319.1"/>
    <property type="molecule type" value="Genomic_DNA"/>
</dbReference>
<dbReference type="PROSITE" id="PS50801">
    <property type="entry name" value="STAS"/>
    <property type="match status" value="1"/>
</dbReference>
<accession>A0ABW9GXJ0</accession>
<dbReference type="CDD" id="cd07043">
    <property type="entry name" value="STAS_anti-anti-sigma_factors"/>
    <property type="match status" value="1"/>
</dbReference>
<evidence type="ECO:0000313" key="4">
    <source>
        <dbReference type="EMBL" id="MFM9413319.1"/>
    </source>
</evidence>
<dbReference type="InterPro" id="IPR003658">
    <property type="entry name" value="Anti-sigma_ant"/>
</dbReference>
<dbReference type="SUPFAM" id="SSF52091">
    <property type="entry name" value="SpoIIaa-like"/>
    <property type="match status" value="1"/>
</dbReference>